<protein>
    <submittedName>
        <fullName evidence="1">Uncharacterized protein</fullName>
    </submittedName>
</protein>
<keyword evidence="2" id="KW-1185">Reference proteome</keyword>
<accession>M4B770</accession>
<evidence type="ECO:0000313" key="1">
    <source>
        <dbReference type="EnsemblProtists" id="HpaP802122"/>
    </source>
</evidence>
<dbReference type="Proteomes" id="UP000011713">
    <property type="component" value="Unassembled WGS sequence"/>
</dbReference>
<evidence type="ECO:0000313" key="2">
    <source>
        <dbReference type="Proteomes" id="UP000011713"/>
    </source>
</evidence>
<dbReference type="InParanoid" id="M4B770"/>
<proteinExistence type="predicted"/>
<reference evidence="1" key="2">
    <citation type="submission" date="2015-06" db="UniProtKB">
        <authorList>
            <consortium name="EnsemblProtists"/>
        </authorList>
    </citation>
    <scope>IDENTIFICATION</scope>
    <source>
        <strain evidence="1">Emoy2</strain>
    </source>
</reference>
<dbReference type="AlphaFoldDB" id="M4B770"/>
<sequence length="95" mass="10066">MFEKIMGITEDGDGVSTPDCAAGHSISAEGKGFVVCSTMPGSEIMIFSDHMRLNVTYTDSKEEIDSGGAASHCLQVAKPFEVKETLGSSLLNPRP</sequence>
<organism evidence="1 2">
    <name type="scientific">Hyaloperonospora arabidopsidis (strain Emoy2)</name>
    <name type="common">Downy mildew agent</name>
    <name type="synonym">Peronospora arabidopsidis</name>
    <dbReference type="NCBI Taxonomy" id="559515"/>
    <lineage>
        <taxon>Eukaryota</taxon>
        <taxon>Sar</taxon>
        <taxon>Stramenopiles</taxon>
        <taxon>Oomycota</taxon>
        <taxon>Peronosporomycetes</taxon>
        <taxon>Peronosporales</taxon>
        <taxon>Peronosporaceae</taxon>
        <taxon>Hyaloperonospora</taxon>
    </lineage>
</organism>
<dbReference type="EnsemblProtists" id="HpaT802122">
    <property type="protein sequence ID" value="HpaP802122"/>
    <property type="gene ID" value="HpaG802122"/>
</dbReference>
<name>M4B770_HYAAE</name>
<dbReference type="VEuPathDB" id="FungiDB:HpaG802122"/>
<dbReference type="HOGENOM" id="CLU_2377251_0_0_1"/>
<dbReference type="EMBL" id="JH597778">
    <property type="status" value="NOT_ANNOTATED_CDS"/>
    <property type="molecule type" value="Genomic_DNA"/>
</dbReference>
<reference evidence="2" key="1">
    <citation type="journal article" date="2010" name="Science">
        <title>Signatures of adaptation to obligate biotrophy in the Hyaloperonospora arabidopsidis genome.</title>
        <authorList>
            <person name="Baxter L."/>
            <person name="Tripathy S."/>
            <person name="Ishaque N."/>
            <person name="Boot N."/>
            <person name="Cabral A."/>
            <person name="Kemen E."/>
            <person name="Thines M."/>
            <person name="Ah-Fong A."/>
            <person name="Anderson R."/>
            <person name="Badejoko W."/>
            <person name="Bittner-Eddy P."/>
            <person name="Boore J.L."/>
            <person name="Chibucos M.C."/>
            <person name="Coates M."/>
            <person name="Dehal P."/>
            <person name="Delehaunty K."/>
            <person name="Dong S."/>
            <person name="Downton P."/>
            <person name="Dumas B."/>
            <person name="Fabro G."/>
            <person name="Fronick C."/>
            <person name="Fuerstenberg S.I."/>
            <person name="Fulton L."/>
            <person name="Gaulin E."/>
            <person name="Govers F."/>
            <person name="Hughes L."/>
            <person name="Humphray S."/>
            <person name="Jiang R.H."/>
            <person name="Judelson H."/>
            <person name="Kamoun S."/>
            <person name="Kyung K."/>
            <person name="Meijer H."/>
            <person name="Minx P."/>
            <person name="Morris P."/>
            <person name="Nelson J."/>
            <person name="Phuntumart V."/>
            <person name="Qutob D."/>
            <person name="Rehmany A."/>
            <person name="Rougon-Cardoso A."/>
            <person name="Ryden P."/>
            <person name="Torto-Alalibo T."/>
            <person name="Studholme D."/>
            <person name="Wang Y."/>
            <person name="Win J."/>
            <person name="Wood J."/>
            <person name="Clifton S.W."/>
            <person name="Rogers J."/>
            <person name="Van den Ackerveken G."/>
            <person name="Jones J.D."/>
            <person name="McDowell J.M."/>
            <person name="Beynon J."/>
            <person name="Tyler B.M."/>
        </authorList>
    </citation>
    <scope>NUCLEOTIDE SEQUENCE [LARGE SCALE GENOMIC DNA]</scope>
    <source>
        <strain evidence="2">Emoy2</strain>
    </source>
</reference>